<organism evidence="2 3">
    <name type="scientific">Nocardioides currus</name>
    <dbReference type="NCBI Taxonomy" id="2133958"/>
    <lineage>
        <taxon>Bacteria</taxon>
        <taxon>Bacillati</taxon>
        <taxon>Actinomycetota</taxon>
        <taxon>Actinomycetes</taxon>
        <taxon>Propionibacteriales</taxon>
        <taxon>Nocardioidaceae</taxon>
        <taxon>Nocardioides</taxon>
    </lineage>
</organism>
<dbReference type="EMBL" id="PYXZ01000002">
    <property type="protein sequence ID" value="PUA81940.1"/>
    <property type="molecule type" value="Genomic_DNA"/>
</dbReference>
<name>A0A2R7YZZ8_9ACTN</name>
<proteinExistence type="predicted"/>
<evidence type="ECO:0000313" key="2">
    <source>
        <dbReference type="EMBL" id="PUA81940.1"/>
    </source>
</evidence>
<sequence>MTDWTHARSERLRLDRPVAGDLADLHRIHADPDSWTHFPQGRHVDLARTQQTLDRSDVEWGRGLGYWCARESDGGPVVGMAGCAVVDDAPWWNLYYRFDSSVRGRGYALEAALRALDAAHDVDPDRPVMAYLLEVNVASRRTAEKAGMSLVWSGPDAGNDDPDAVRLVYLDREPDDAIRTALDDRFRVDPTV</sequence>
<dbReference type="OrthoDB" id="3533156at2"/>
<keyword evidence="2" id="KW-0808">Transferase</keyword>
<feature type="domain" description="N-acetyltransferase" evidence="1">
    <location>
        <begin position="10"/>
        <end position="172"/>
    </location>
</feature>
<accession>A0A2R7YZZ8</accession>
<dbReference type="InterPro" id="IPR000182">
    <property type="entry name" value="GNAT_dom"/>
</dbReference>
<reference evidence="2 3" key="1">
    <citation type="submission" date="2018-03" db="EMBL/GenBank/DDBJ databases">
        <authorList>
            <person name="Keele B.F."/>
        </authorList>
    </citation>
    <scope>NUCLEOTIDE SEQUENCE [LARGE SCALE GENOMIC DNA]</scope>
    <source>
        <strain evidence="2 3">IB-3</strain>
    </source>
</reference>
<dbReference type="GO" id="GO:0016747">
    <property type="term" value="F:acyltransferase activity, transferring groups other than amino-acyl groups"/>
    <property type="evidence" value="ECO:0007669"/>
    <property type="project" value="InterPro"/>
</dbReference>
<dbReference type="Gene3D" id="3.40.630.30">
    <property type="match status" value="1"/>
</dbReference>
<dbReference type="PROSITE" id="PS51186">
    <property type="entry name" value="GNAT"/>
    <property type="match status" value="1"/>
</dbReference>
<comment type="caution">
    <text evidence="2">The sequence shown here is derived from an EMBL/GenBank/DDBJ whole genome shotgun (WGS) entry which is preliminary data.</text>
</comment>
<dbReference type="PANTHER" id="PTHR43792:SF1">
    <property type="entry name" value="N-ACETYLTRANSFERASE DOMAIN-CONTAINING PROTEIN"/>
    <property type="match status" value="1"/>
</dbReference>
<dbReference type="InterPro" id="IPR016181">
    <property type="entry name" value="Acyl_CoA_acyltransferase"/>
</dbReference>
<evidence type="ECO:0000313" key="3">
    <source>
        <dbReference type="Proteomes" id="UP000244867"/>
    </source>
</evidence>
<dbReference type="Proteomes" id="UP000244867">
    <property type="component" value="Unassembled WGS sequence"/>
</dbReference>
<gene>
    <name evidence="2" type="ORF">C7S10_07825</name>
</gene>
<evidence type="ECO:0000259" key="1">
    <source>
        <dbReference type="PROSITE" id="PS51186"/>
    </source>
</evidence>
<dbReference type="Pfam" id="PF13302">
    <property type="entry name" value="Acetyltransf_3"/>
    <property type="match status" value="1"/>
</dbReference>
<protein>
    <submittedName>
        <fullName evidence="2">N-acetyltransferase</fullName>
    </submittedName>
</protein>
<dbReference type="PANTHER" id="PTHR43792">
    <property type="entry name" value="GNAT FAMILY, PUTATIVE (AFU_ORTHOLOGUE AFUA_3G00765)-RELATED-RELATED"/>
    <property type="match status" value="1"/>
</dbReference>
<dbReference type="RefSeq" id="WP_108343824.1">
    <property type="nucleotide sequence ID" value="NZ_PYXZ01000002.1"/>
</dbReference>
<dbReference type="AlphaFoldDB" id="A0A2R7YZZ8"/>
<keyword evidence="3" id="KW-1185">Reference proteome</keyword>
<dbReference type="SUPFAM" id="SSF55729">
    <property type="entry name" value="Acyl-CoA N-acyltransferases (Nat)"/>
    <property type="match status" value="1"/>
</dbReference>
<dbReference type="InterPro" id="IPR051531">
    <property type="entry name" value="N-acetyltransferase"/>
</dbReference>